<dbReference type="EMBL" id="BQXH01000001">
    <property type="protein sequence ID" value="GKS80516.1"/>
    <property type="molecule type" value="Genomic_DNA"/>
</dbReference>
<dbReference type="PROSITE" id="PS51186">
    <property type="entry name" value="GNAT"/>
    <property type="match status" value="1"/>
</dbReference>
<comment type="caution">
    <text evidence="2">The sequence shown here is derived from an EMBL/GenBank/DDBJ whole genome shotgun (WGS) entry which is preliminary data.</text>
</comment>
<dbReference type="PANTHER" id="PTHR43415">
    <property type="entry name" value="SPERMIDINE N(1)-ACETYLTRANSFERASE"/>
    <property type="match status" value="1"/>
</dbReference>
<proteinExistence type="predicted"/>
<evidence type="ECO:0000313" key="3">
    <source>
        <dbReference type="Proteomes" id="UP001055149"/>
    </source>
</evidence>
<dbReference type="Gene3D" id="3.40.630.30">
    <property type="match status" value="1"/>
</dbReference>
<name>A0ABQ5JII6_9LACO</name>
<dbReference type="SUPFAM" id="SSF55729">
    <property type="entry name" value="Acyl-CoA N-acyltransferases (Nat)"/>
    <property type="match status" value="1"/>
</dbReference>
<accession>A0ABQ5JII6</accession>
<dbReference type="Pfam" id="PF13302">
    <property type="entry name" value="Acetyltransf_3"/>
    <property type="match status" value="1"/>
</dbReference>
<dbReference type="PANTHER" id="PTHR43415:SF3">
    <property type="entry name" value="GNAT-FAMILY ACETYLTRANSFERASE"/>
    <property type="match status" value="1"/>
</dbReference>
<organism evidence="2 3">
    <name type="scientific">Ligilactobacillus pabuli</name>
    <dbReference type="NCBI Taxonomy" id="2886039"/>
    <lineage>
        <taxon>Bacteria</taxon>
        <taxon>Bacillati</taxon>
        <taxon>Bacillota</taxon>
        <taxon>Bacilli</taxon>
        <taxon>Lactobacillales</taxon>
        <taxon>Lactobacillaceae</taxon>
        <taxon>Ligilactobacillus</taxon>
    </lineage>
</organism>
<dbReference type="InterPro" id="IPR000182">
    <property type="entry name" value="GNAT_dom"/>
</dbReference>
<feature type="domain" description="N-acetyltransferase" evidence="1">
    <location>
        <begin position="3"/>
        <end position="162"/>
    </location>
</feature>
<evidence type="ECO:0000313" key="2">
    <source>
        <dbReference type="EMBL" id="GKS80516.1"/>
    </source>
</evidence>
<reference evidence="2" key="1">
    <citation type="journal article" date="2022" name="Int. J. Syst. Evol. Microbiol.">
        <title>A novel species of lactic acid bacteria, Ligilactobacillus pabuli sp. nov., isolated from alfalfa silage.</title>
        <authorList>
            <person name="Tohno M."/>
            <person name="Tanizawa Y."/>
            <person name="Sawada H."/>
            <person name="Sakamoto M."/>
            <person name="Ohkuma M."/>
            <person name="Kobayashi H."/>
        </authorList>
    </citation>
    <scope>NUCLEOTIDE SEQUENCE</scope>
    <source>
        <strain evidence="2">AF129</strain>
    </source>
</reference>
<evidence type="ECO:0000259" key="1">
    <source>
        <dbReference type="PROSITE" id="PS51186"/>
    </source>
</evidence>
<dbReference type="RefSeq" id="WP_244054130.1">
    <property type="nucleotide sequence ID" value="NZ_BQXH01000001.1"/>
</dbReference>
<protein>
    <submittedName>
        <fullName evidence="2">N-acetyltransferase</fullName>
    </submittedName>
</protein>
<dbReference type="Proteomes" id="UP001055149">
    <property type="component" value="Unassembled WGS sequence"/>
</dbReference>
<keyword evidence="3" id="KW-1185">Reference proteome</keyword>
<sequence length="167" mass="18875">MSISFKLAQQNDLPRIVEIYNQTISLKNITADIKPVTVADREEWFAAFSPDKYPLWVMQDATAQQIFGWVGLEAFYGRAAYQQTAEISIYIDQNSRGQHIGSQAFAFVGSQLPRLNLHNLVGFVFKQNPASLGLFKKQGFSQWGFLPQVAQIDANYLDLVIVGKHFD</sequence>
<gene>
    <name evidence="2" type="primary">bar</name>
    <name evidence="2" type="ORF">LPAF129_02010</name>
</gene>
<dbReference type="InterPro" id="IPR016181">
    <property type="entry name" value="Acyl_CoA_acyltransferase"/>
</dbReference>